<dbReference type="InterPro" id="IPR036236">
    <property type="entry name" value="Znf_C2H2_sf"/>
</dbReference>
<evidence type="ECO:0000259" key="9">
    <source>
        <dbReference type="PROSITE" id="PS50157"/>
    </source>
</evidence>
<proteinExistence type="predicted"/>
<evidence type="ECO:0000313" key="10">
    <source>
        <dbReference type="EMBL" id="KOF84847.1"/>
    </source>
</evidence>
<keyword evidence="6" id="KW-0539">Nucleus</keyword>
<dbReference type="InterPro" id="IPR013087">
    <property type="entry name" value="Znf_C2H2_type"/>
</dbReference>
<feature type="domain" description="C2H2-type" evidence="9">
    <location>
        <begin position="483"/>
        <end position="512"/>
    </location>
</feature>
<feature type="compositionally biased region" description="Low complexity" evidence="8">
    <location>
        <begin position="350"/>
        <end position="372"/>
    </location>
</feature>
<dbReference type="SUPFAM" id="SSF57667">
    <property type="entry name" value="beta-beta-alpha zinc fingers"/>
    <property type="match status" value="2"/>
</dbReference>
<evidence type="ECO:0000256" key="8">
    <source>
        <dbReference type="SAM" id="MobiDB-lite"/>
    </source>
</evidence>
<dbReference type="GO" id="GO:0005634">
    <property type="term" value="C:nucleus"/>
    <property type="evidence" value="ECO:0007669"/>
    <property type="project" value="UniProtKB-SubCell"/>
</dbReference>
<dbReference type="FunFam" id="3.30.160.60:FF:000018">
    <property type="entry name" value="Krueppel-like factor 15"/>
    <property type="match status" value="1"/>
</dbReference>
<evidence type="ECO:0000256" key="6">
    <source>
        <dbReference type="ARBA" id="ARBA00023242"/>
    </source>
</evidence>
<evidence type="ECO:0000256" key="1">
    <source>
        <dbReference type="ARBA" id="ARBA00004123"/>
    </source>
</evidence>
<evidence type="ECO:0000256" key="2">
    <source>
        <dbReference type="ARBA" id="ARBA00022723"/>
    </source>
</evidence>
<protein>
    <recommendedName>
        <fullName evidence="9">C2H2-type domain-containing protein</fullName>
    </recommendedName>
</protein>
<evidence type="ECO:0000256" key="7">
    <source>
        <dbReference type="PROSITE-ProRule" id="PRU00042"/>
    </source>
</evidence>
<dbReference type="FunFam" id="3.30.160.60:FF:000624">
    <property type="entry name" value="zinc finger protein 697"/>
    <property type="match status" value="1"/>
</dbReference>
<dbReference type="AlphaFoldDB" id="A0A0L8H6L7"/>
<dbReference type="PANTHER" id="PTHR23235:SF150">
    <property type="entry name" value="KRUEPPEL-LIKE FACTOR LUNA"/>
    <property type="match status" value="1"/>
</dbReference>
<name>A0A0L8H6L7_OCTBM</name>
<dbReference type="FunFam" id="3.30.160.60:FF:000021">
    <property type="entry name" value="Basic krueppel-like factor 3"/>
    <property type="match status" value="1"/>
</dbReference>
<keyword evidence="5" id="KW-0862">Zinc</keyword>
<keyword evidence="4 7" id="KW-0863">Zinc-finger</keyword>
<keyword evidence="2" id="KW-0479">Metal-binding</keyword>
<reference evidence="10" key="1">
    <citation type="submission" date="2015-07" db="EMBL/GenBank/DDBJ databases">
        <title>MeaNS - Measles Nucleotide Surveillance Program.</title>
        <authorList>
            <person name="Tran T."/>
            <person name="Druce J."/>
        </authorList>
    </citation>
    <scope>NUCLEOTIDE SEQUENCE</scope>
    <source>
        <strain evidence="10">UCB-OBI-ISO-001</strain>
        <tissue evidence="10">Gonad</tissue>
    </source>
</reference>
<dbReference type="PROSITE" id="PS00028">
    <property type="entry name" value="ZINC_FINGER_C2H2_1"/>
    <property type="match status" value="3"/>
</dbReference>
<dbReference type="Pfam" id="PF00096">
    <property type="entry name" value="zf-C2H2"/>
    <property type="match status" value="2"/>
</dbReference>
<evidence type="ECO:0000256" key="5">
    <source>
        <dbReference type="ARBA" id="ARBA00022833"/>
    </source>
</evidence>
<evidence type="ECO:0000256" key="4">
    <source>
        <dbReference type="ARBA" id="ARBA00022771"/>
    </source>
</evidence>
<gene>
    <name evidence="10" type="ORF">OCBIM_22021283mg</name>
</gene>
<dbReference type="PROSITE" id="PS50157">
    <property type="entry name" value="ZINC_FINGER_C2H2_2"/>
    <property type="match status" value="3"/>
</dbReference>
<comment type="subcellular location">
    <subcellularLocation>
        <location evidence="1">Nucleus</location>
    </subcellularLocation>
</comment>
<organism evidence="10">
    <name type="scientific">Octopus bimaculoides</name>
    <name type="common">California two-spotted octopus</name>
    <dbReference type="NCBI Taxonomy" id="37653"/>
    <lineage>
        <taxon>Eukaryota</taxon>
        <taxon>Metazoa</taxon>
        <taxon>Spiralia</taxon>
        <taxon>Lophotrochozoa</taxon>
        <taxon>Mollusca</taxon>
        <taxon>Cephalopoda</taxon>
        <taxon>Coleoidea</taxon>
        <taxon>Octopodiformes</taxon>
        <taxon>Octopoda</taxon>
        <taxon>Incirrata</taxon>
        <taxon>Octopodidae</taxon>
        <taxon>Octopus</taxon>
    </lineage>
</organism>
<feature type="domain" description="C2H2-type" evidence="9">
    <location>
        <begin position="453"/>
        <end position="482"/>
    </location>
</feature>
<dbReference type="SMART" id="SM00355">
    <property type="entry name" value="ZnF_C2H2"/>
    <property type="match status" value="3"/>
</dbReference>
<dbReference type="GO" id="GO:0000981">
    <property type="term" value="F:DNA-binding transcription factor activity, RNA polymerase II-specific"/>
    <property type="evidence" value="ECO:0007669"/>
    <property type="project" value="TreeGrafter"/>
</dbReference>
<dbReference type="Gene3D" id="3.30.160.60">
    <property type="entry name" value="Classic Zinc Finger"/>
    <property type="match status" value="3"/>
</dbReference>
<keyword evidence="3" id="KW-0677">Repeat</keyword>
<dbReference type="OrthoDB" id="4748970at2759"/>
<accession>A0A0L8H6L7</accession>
<sequence length="540" mass="60121">MANSYFKVETAPFDDQIVPDKDDLQFSVDVASAAVGNGWPQVEPDLEQYLVSPTQSSPAFRKRQRRDSASVVGEFFNDDGELKGGLLYSNSNNLRIGLMNCNSVYNNMANQNGVELHRGNRLMVMNSVNMNGFKTQLVHQAITNNGGSNMGSNGHLPSIEDGRKELDWDEYSSNIKLEPDNFDIDSIGGMTNVDYINSIDQQDLDLNQENCKALWDDIRLGMHMVTSQDTSQDTMAGLTNRIKSEPIDTEWDKPACQYTSSILLNNTGNNQNNIINNNSNSNLGNNGVNMLTACKFEPVRTACAIESKPNINEAGGHHRTKVGKLQSSLMSMGYATQLPAHPHHQNLTFLSSPNSSSSPSSSALSNSSSSSSTGGPLFPTPPNSLPASPVQEGSFRRTPPPPYPGNPRHFMNSVLSVPPVRTVNKKQPVTHPGCSTIKYNRKNNPELEKRRVHFCDFQNCRKAYTKSSHLKAHQRIHTGEKPYLCTFPSCQWRFARSDELTRHIRKHTGAKPFKCKVCERCFARSDHLALHMKRHEPKNK</sequence>
<dbReference type="GO" id="GO:0008270">
    <property type="term" value="F:zinc ion binding"/>
    <property type="evidence" value="ECO:0007669"/>
    <property type="project" value="UniProtKB-KW"/>
</dbReference>
<dbReference type="GO" id="GO:0000978">
    <property type="term" value="F:RNA polymerase II cis-regulatory region sequence-specific DNA binding"/>
    <property type="evidence" value="ECO:0007669"/>
    <property type="project" value="TreeGrafter"/>
</dbReference>
<dbReference type="EMBL" id="KQ419023">
    <property type="protein sequence ID" value="KOF84847.1"/>
    <property type="molecule type" value="Genomic_DNA"/>
</dbReference>
<feature type="region of interest" description="Disordered" evidence="8">
    <location>
        <begin position="344"/>
        <end position="408"/>
    </location>
</feature>
<evidence type="ECO:0000256" key="3">
    <source>
        <dbReference type="ARBA" id="ARBA00022737"/>
    </source>
</evidence>
<feature type="domain" description="C2H2-type" evidence="9">
    <location>
        <begin position="513"/>
        <end position="540"/>
    </location>
</feature>
<dbReference type="PANTHER" id="PTHR23235">
    <property type="entry name" value="KRUEPPEL-LIKE TRANSCRIPTION FACTOR"/>
    <property type="match status" value="1"/>
</dbReference>
<dbReference type="KEGG" id="obi:106872515"/>